<evidence type="ECO:0000313" key="2">
    <source>
        <dbReference type="EMBL" id="GIE10411.1"/>
    </source>
</evidence>
<dbReference type="InterPro" id="IPR036010">
    <property type="entry name" value="2Fe-2S_ferredoxin-like_sf"/>
</dbReference>
<dbReference type="Gene3D" id="3.10.20.30">
    <property type="match status" value="1"/>
</dbReference>
<feature type="domain" description="2Fe-2S ferredoxin-type" evidence="1">
    <location>
        <begin position="7"/>
        <end position="52"/>
    </location>
</feature>
<name>A0A919M8F2_9ACTN</name>
<dbReference type="InterPro" id="IPR012675">
    <property type="entry name" value="Beta-grasp_dom_sf"/>
</dbReference>
<dbReference type="AlphaFoldDB" id="A0A919M8F2"/>
<dbReference type="PROSITE" id="PS00197">
    <property type="entry name" value="2FE2S_FER_1"/>
    <property type="match status" value="1"/>
</dbReference>
<dbReference type="Proteomes" id="UP000598174">
    <property type="component" value="Unassembled WGS sequence"/>
</dbReference>
<organism evidence="2 3">
    <name type="scientific">Paractinoplanes ferrugineus</name>
    <dbReference type="NCBI Taxonomy" id="113564"/>
    <lineage>
        <taxon>Bacteria</taxon>
        <taxon>Bacillati</taxon>
        <taxon>Actinomycetota</taxon>
        <taxon>Actinomycetes</taxon>
        <taxon>Micromonosporales</taxon>
        <taxon>Micromonosporaceae</taxon>
        <taxon>Paractinoplanes</taxon>
    </lineage>
</organism>
<dbReference type="Pfam" id="PF00111">
    <property type="entry name" value="Fer2"/>
    <property type="match status" value="1"/>
</dbReference>
<accession>A0A919M8F2</accession>
<dbReference type="EMBL" id="BOMM01000016">
    <property type="protein sequence ID" value="GIE10411.1"/>
    <property type="molecule type" value="Genomic_DNA"/>
</dbReference>
<protein>
    <recommendedName>
        <fullName evidence="1">2Fe-2S ferredoxin-type domain-containing protein</fullName>
    </recommendedName>
</protein>
<evidence type="ECO:0000259" key="1">
    <source>
        <dbReference type="Pfam" id="PF00111"/>
    </source>
</evidence>
<dbReference type="SUPFAM" id="SSF54292">
    <property type="entry name" value="2Fe-2S ferredoxin-like"/>
    <property type="match status" value="1"/>
</dbReference>
<comment type="caution">
    <text evidence="2">The sequence shown here is derived from an EMBL/GenBank/DDBJ whole genome shotgun (WGS) entry which is preliminary data.</text>
</comment>
<keyword evidence="3" id="KW-1185">Reference proteome</keyword>
<proteinExistence type="predicted"/>
<dbReference type="InterPro" id="IPR006058">
    <property type="entry name" value="2Fe2S_fd_BS"/>
</dbReference>
<dbReference type="GO" id="GO:0051537">
    <property type="term" value="F:2 iron, 2 sulfur cluster binding"/>
    <property type="evidence" value="ECO:0007669"/>
    <property type="project" value="InterPro"/>
</dbReference>
<dbReference type="RefSeq" id="WP_203816970.1">
    <property type="nucleotide sequence ID" value="NZ_BAAABP010000071.1"/>
</dbReference>
<sequence length="68" mass="6873">MWITLVVDGEHRRVDADPPHTLADVLGLGPACADGSCGACTVVVAGEPVHACLMLAVQGADRPIGIPG</sequence>
<dbReference type="InterPro" id="IPR001041">
    <property type="entry name" value="2Fe-2S_ferredoxin-type"/>
</dbReference>
<gene>
    <name evidence="2" type="ORF">Afe05nite_22510</name>
</gene>
<reference evidence="2" key="1">
    <citation type="submission" date="2021-01" db="EMBL/GenBank/DDBJ databases">
        <title>Whole genome shotgun sequence of Actinoplanes ferrugineus NBRC 15555.</title>
        <authorList>
            <person name="Komaki H."/>
            <person name="Tamura T."/>
        </authorList>
    </citation>
    <scope>NUCLEOTIDE SEQUENCE</scope>
    <source>
        <strain evidence="2">NBRC 15555</strain>
    </source>
</reference>
<evidence type="ECO:0000313" key="3">
    <source>
        <dbReference type="Proteomes" id="UP000598174"/>
    </source>
</evidence>